<dbReference type="Proteomes" id="UP000631114">
    <property type="component" value="Unassembled WGS sequence"/>
</dbReference>
<protein>
    <recommendedName>
        <fullName evidence="1">DUF2921 domain-containing protein</fullName>
    </recommendedName>
</protein>
<sequence>MVISGSLMKLLSHFHAKLFGQTFILKVLHLDLVSGGFLLIRCRINRIVAEFKGMFSNLSAFKVGSMFPMESKVSFEGTKSSRFKTRIRRFTVRRNKVSINLNGFWSDDSRKLCMVGTGVGYSKEGYSKEGNLLDLSAVFKLNYLNNGWNWHRLFKRRGRVVAIGRMFGDRNNVYANAYRFIVDEILEFNAELFGAKGQTFGDIDVGSTITWPKTFTNVI</sequence>
<dbReference type="EMBL" id="JADFTS010000002">
    <property type="protein sequence ID" value="KAF9618167.1"/>
    <property type="molecule type" value="Genomic_DNA"/>
</dbReference>
<organism evidence="2 3">
    <name type="scientific">Coptis chinensis</name>
    <dbReference type="NCBI Taxonomy" id="261450"/>
    <lineage>
        <taxon>Eukaryota</taxon>
        <taxon>Viridiplantae</taxon>
        <taxon>Streptophyta</taxon>
        <taxon>Embryophyta</taxon>
        <taxon>Tracheophyta</taxon>
        <taxon>Spermatophyta</taxon>
        <taxon>Magnoliopsida</taxon>
        <taxon>Ranunculales</taxon>
        <taxon>Ranunculaceae</taxon>
        <taxon>Coptidoideae</taxon>
        <taxon>Coptis</taxon>
    </lineage>
</organism>
<dbReference type="PANTHER" id="PTHR33389">
    <property type="entry name" value="FAMILY PROTEIN, PUTATIVE (DUF2921)-RELATED"/>
    <property type="match status" value="1"/>
</dbReference>
<dbReference type="AlphaFoldDB" id="A0A835IKW6"/>
<keyword evidence="3" id="KW-1185">Reference proteome</keyword>
<comment type="caution">
    <text evidence="2">The sequence shown here is derived from an EMBL/GenBank/DDBJ whole genome shotgun (WGS) entry which is preliminary data.</text>
</comment>
<evidence type="ECO:0000313" key="3">
    <source>
        <dbReference type="Proteomes" id="UP000631114"/>
    </source>
</evidence>
<dbReference type="InterPro" id="IPR057425">
    <property type="entry name" value="DUF2921_N"/>
</dbReference>
<dbReference type="Pfam" id="PF25333">
    <property type="entry name" value="DUF2921_N"/>
    <property type="match status" value="1"/>
</dbReference>
<gene>
    <name evidence="2" type="ORF">IFM89_000570</name>
</gene>
<feature type="domain" description="DUF2921" evidence="1">
    <location>
        <begin position="69"/>
        <end position="144"/>
    </location>
</feature>
<evidence type="ECO:0000259" key="1">
    <source>
        <dbReference type="Pfam" id="PF25333"/>
    </source>
</evidence>
<reference evidence="2 3" key="1">
    <citation type="submission" date="2020-10" db="EMBL/GenBank/DDBJ databases">
        <title>The Coptis chinensis genome and diversification of protoberbering-type alkaloids.</title>
        <authorList>
            <person name="Wang B."/>
            <person name="Shu S."/>
            <person name="Song C."/>
            <person name="Liu Y."/>
        </authorList>
    </citation>
    <scope>NUCLEOTIDE SEQUENCE [LARGE SCALE GENOMIC DNA]</scope>
    <source>
        <strain evidence="2">HL-2020</strain>
        <tissue evidence="2">Leaf</tissue>
    </source>
</reference>
<proteinExistence type="predicted"/>
<accession>A0A835IKW6</accession>
<dbReference type="PANTHER" id="PTHR33389:SF18">
    <property type="entry name" value="OS01G0677900 PROTEIN"/>
    <property type="match status" value="1"/>
</dbReference>
<evidence type="ECO:0000313" key="2">
    <source>
        <dbReference type="EMBL" id="KAF9618167.1"/>
    </source>
</evidence>
<name>A0A835IKW6_9MAGN</name>